<gene>
    <name evidence="2" type="ORF">LLW17_07690</name>
</gene>
<keyword evidence="3" id="KW-1185">Reference proteome</keyword>
<feature type="region of interest" description="Disordered" evidence="1">
    <location>
        <begin position="887"/>
        <end position="922"/>
    </location>
</feature>
<protein>
    <submittedName>
        <fullName evidence="2">Uncharacterized protein</fullName>
    </submittedName>
</protein>
<feature type="compositionally biased region" description="Basic and acidic residues" evidence="1">
    <location>
        <begin position="890"/>
        <end position="908"/>
    </location>
</feature>
<evidence type="ECO:0000313" key="2">
    <source>
        <dbReference type="EMBL" id="MCC4212594.1"/>
    </source>
</evidence>
<dbReference type="Proteomes" id="UP001197770">
    <property type="component" value="Unassembled WGS sequence"/>
</dbReference>
<reference evidence="2 3" key="1">
    <citation type="submission" date="2021-11" db="EMBL/GenBank/DDBJ databases">
        <title>Seasonal and diel survey of microbial diversity of the Tyrrhenian coast.</title>
        <authorList>
            <person name="Gattoni G."/>
            <person name="Corral P."/>
        </authorList>
    </citation>
    <scope>NUCLEOTIDE SEQUENCE [LARGE SCALE GENOMIC DNA]</scope>
    <source>
        <strain evidence="2 3">Mr9</strain>
    </source>
</reference>
<accession>A0ABS8GRI2</accession>
<evidence type="ECO:0000313" key="3">
    <source>
        <dbReference type="Proteomes" id="UP001197770"/>
    </source>
</evidence>
<dbReference type="Gene3D" id="2.30.29.80">
    <property type="match status" value="1"/>
</dbReference>
<sequence>MRGYYFKYDRKSMLGFNEHISIPKNTASRDDLDFEFLRQQGIAYIEKLAGSLWTDFNSHDPGITILEVLSYAITDLANRLDLPMADLLTEGQNAFGNQFHEAHEILSTKPVTHLDYRKLFIDIPGVRNAWLQRYEKKVYVNCKDRLLNYGSFLEKEGFEHLKAEDEKQFYLNGLYRLLLDLEEGVKLEDIEKEVRAKYHQNRNLCEDLVQIKEVNEHPVKVCAEIELESEADENAVKARILLAVEAYFTPEITPKTLAELTASGKSPLEIFNGPQLENGFLDDEEVLKAALKTEVRQSDLINIINNVEGVANIRDIVIGACTEATPDGSSWVYCLDPGKKPVLCDRSSWSFFKGFIPLNIDDARVDHFKQQIRDARAADLKGIRDSLRTLKLPKGEKYQLGETTSIQNEFPEVYGIGPYGLKANASQAERAKAKQLKAYLLFFDQILANYFKHLEQVGTLFSVTGKSRHYYFAQAVRDLKGRDELFKFPDTSFAPNSDEELTAHFYPNFEDRNLKKRNEILDHLLARFAESFGDYAFLMRSIYGQFAEEAIIGTKERFLKEYALSGSARALSFNYFNQKPKDLWDTPNISAVQKRLYLLLGITDINRRNLSEDYIEIYEEQDTDDLLEYRWRIKDGSKTILSSATKHYKNLEQLHQELMLVKRYAQDSKNFKFYQTKPKDPNKTPEWYFVLINPNEKADSEAYIIARRIATFKSEENAVKASNAVLNFINALKGNEGMYLIEHILLRPDVNLETTHTQNFMPVCAEACAGDACEPLDPYSFRVSIVLPGWTERFSNIDFRRFVEDLIRRELPAHIVAKICWIGYAKNYTDENGKPPKENKMVILEEAYKAWLLSRTQNEQAQDETALINLNKAMGSLHTIYHQGRLHSCRPKDQKEAPKAGESKEKQTNRNVILGRTNLGKL</sequence>
<dbReference type="RefSeq" id="WP_228229672.1">
    <property type="nucleotide sequence ID" value="NZ_JAJGMW010000008.1"/>
</dbReference>
<evidence type="ECO:0000256" key="1">
    <source>
        <dbReference type="SAM" id="MobiDB-lite"/>
    </source>
</evidence>
<organism evidence="2 3">
    <name type="scientific">Leeuwenhoekiella parthenopeia</name>
    <dbReference type="NCBI Taxonomy" id="2890320"/>
    <lineage>
        <taxon>Bacteria</taxon>
        <taxon>Pseudomonadati</taxon>
        <taxon>Bacteroidota</taxon>
        <taxon>Flavobacteriia</taxon>
        <taxon>Flavobacteriales</taxon>
        <taxon>Flavobacteriaceae</taxon>
        <taxon>Leeuwenhoekiella</taxon>
    </lineage>
</organism>
<dbReference type="EMBL" id="JAJGMW010000008">
    <property type="protein sequence ID" value="MCC4212594.1"/>
    <property type="molecule type" value="Genomic_DNA"/>
</dbReference>
<proteinExistence type="predicted"/>
<comment type="caution">
    <text evidence="2">The sequence shown here is derived from an EMBL/GenBank/DDBJ whole genome shotgun (WGS) entry which is preliminary data.</text>
</comment>
<name>A0ABS8GRI2_9FLAO</name>